<feature type="compositionally biased region" description="Basic and acidic residues" evidence="1">
    <location>
        <begin position="66"/>
        <end position="86"/>
    </location>
</feature>
<evidence type="ECO:0000313" key="2">
    <source>
        <dbReference type="EMBL" id="CAJ0917240.1"/>
    </source>
</evidence>
<proteinExistence type="predicted"/>
<protein>
    <submittedName>
        <fullName evidence="2">Uncharacterized protein</fullName>
    </submittedName>
</protein>
<accession>A0ABN9KQF5</accession>
<sequence length="86" mass="9176">MNNLKEAGSECSNEESSASDRLSFERFDISKLLKHGASLLGSAGVEFEVQDDKTVKANGASGSAEHLLEAGEDRGESFVRAENEQG</sequence>
<name>A0ABN9KQF5_9NEOB</name>
<feature type="region of interest" description="Disordered" evidence="1">
    <location>
        <begin position="57"/>
        <end position="86"/>
    </location>
</feature>
<comment type="caution">
    <text evidence="2">The sequence shown here is derived from an EMBL/GenBank/DDBJ whole genome shotgun (WGS) entry which is preliminary data.</text>
</comment>
<gene>
    <name evidence="2" type="ORF">RIMI_LOCUS465534</name>
</gene>
<feature type="compositionally biased region" description="Polar residues" evidence="1">
    <location>
        <begin position="10"/>
        <end position="20"/>
    </location>
</feature>
<dbReference type="Proteomes" id="UP001176940">
    <property type="component" value="Unassembled WGS sequence"/>
</dbReference>
<evidence type="ECO:0000313" key="3">
    <source>
        <dbReference type="Proteomes" id="UP001176940"/>
    </source>
</evidence>
<feature type="region of interest" description="Disordered" evidence="1">
    <location>
        <begin position="1"/>
        <end position="21"/>
    </location>
</feature>
<keyword evidence="3" id="KW-1185">Reference proteome</keyword>
<evidence type="ECO:0000256" key="1">
    <source>
        <dbReference type="SAM" id="MobiDB-lite"/>
    </source>
</evidence>
<organism evidence="2 3">
    <name type="scientific">Ranitomeya imitator</name>
    <name type="common">mimic poison frog</name>
    <dbReference type="NCBI Taxonomy" id="111125"/>
    <lineage>
        <taxon>Eukaryota</taxon>
        <taxon>Metazoa</taxon>
        <taxon>Chordata</taxon>
        <taxon>Craniata</taxon>
        <taxon>Vertebrata</taxon>
        <taxon>Euteleostomi</taxon>
        <taxon>Amphibia</taxon>
        <taxon>Batrachia</taxon>
        <taxon>Anura</taxon>
        <taxon>Neobatrachia</taxon>
        <taxon>Hyloidea</taxon>
        <taxon>Dendrobatidae</taxon>
        <taxon>Dendrobatinae</taxon>
        <taxon>Ranitomeya</taxon>
    </lineage>
</organism>
<reference evidence="2" key="1">
    <citation type="submission" date="2023-07" db="EMBL/GenBank/DDBJ databases">
        <authorList>
            <person name="Stuckert A."/>
        </authorList>
    </citation>
    <scope>NUCLEOTIDE SEQUENCE</scope>
</reference>
<dbReference type="EMBL" id="CAUEEQ010000558">
    <property type="protein sequence ID" value="CAJ0917240.1"/>
    <property type="molecule type" value="Genomic_DNA"/>
</dbReference>